<dbReference type="RefSeq" id="WP_222579891.1">
    <property type="nucleotide sequence ID" value="NZ_JAHVHU010000008.1"/>
</dbReference>
<evidence type="ECO:0000313" key="3">
    <source>
        <dbReference type="Proteomes" id="UP000753961"/>
    </source>
</evidence>
<comment type="caution">
    <text evidence="2">The sequence shown here is derived from an EMBL/GenBank/DDBJ whole genome shotgun (WGS) entry which is preliminary data.</text>
</comment>
<evidence type="ECO:0000256" key="1">
    <source>
        <dbReference type="SAM" id="SignalP"/>
    </source>
</evidence>
<dbReference type="Proteomes" id="UP000753961">
    <property type="component" value="Unassembled WGS sequence"/>
</dbReference>
<dbReference type="PROSITE" id="PS51257">
    <property type="entry name" value="PROKAR_LIPOPROTEIN"/>
    <property type="match status" value="1"/>
</dbReference>
<evidence type="ECO:0000313" key="2">
    <source>
        <dbReference type="EMBL" id="MBY5958353.1"/>
    </source>
</evidence>
<dbReference type="SUPFAM" id="SSF63825">
    <property type="entry name" value="YWTD domain"/>
    <property type="match status" value="1"/>
</dbReference>
<dbReference type="InterPro" id="IPR015943">
    <property type="entry name" value="WD40/YVTN_repeat-like_dom_sf"/>
</dbReference>
<accession>A0A953HV04</accession>
<dbReference type="EMBL" id="JAHVHU010000008">
    <property type="protein sequence ID" value="MBY5958353.1"/>
    <property type="molecule type" value="Genomic_DNA"/>
</dbReference>
<feature type="signal peptide" evidence="1">
    <location>
        <begin position="1"/>
        <end position="25"/>
    </location>
</feature>
<sequence length="297" mass="32577">MKITNLSPVLLVAFMLFFACNNSSNQEEEELVEDKQMESIEPSATMLWKTDTSFVGSESALYHPEKDIIFVSCGNTDAAKKDGDGFIAILNPDGSVNEMEWTTGLNAPKGMAILGNSLYVTDIDEIVQIDLSSGDIIEKYPVEGAQFLNDAATDGSVIFFSDMKDNKVFQLADGEYEVIAENVPSINGLESYNGTLYGLNGEGLIKFDDNRGYEILTDEVQGGDGLVILDEDTYIASRWAGEIYYIDGDQVTKIVDTTPEKSNTADISYIPEDKIIIVPTFLKNEVAAYQLNLGSDN</sequence>
<gene>
    <name evidence="2" type="ORF">KUV50_09440</name>
</gene>
<dbReference type="Gene3D" id="2.130.10.10">
    <property type="entry name" value="YVTN repeat-like/Quinoprotein amine dehydrogenase"/>
    <property type="match status" value="1"/>
</dbReference>
<evidence type="ECO:0008006" key="4">
    <source>
        <dbReference type="Google" id="ProtNLM"/>
    </source>
</evidence>
<protein>
    <recommendedName>
        <fullName evidence="4">ATP-binding protein</fullName>
    </recommendedName>
</protein>
<keyword evidence="1" id="KW-0732">Signal</keyword>
<organism evidence="2 3">
    <name type="scientific">Membranihabitans marinus</name>
    <dbReference type="NCBI Taxonomy" id="1227546"/>
    <lineage>
        <taxon>Bacteria</taxon>
        <taxon>Pseudomonadati</taxon>
        <taxon>Bacteroidota</taxon>
        <taxon>Saprospiria</taxon>
        <taxon>Saprospirales</taxon>
        <taxon>Saprospiraceae</taxon>
        <taxon>Membranihabitans</taxon>
    </lineage>
</organism>
<proteinExistence type="predicted"/>
<dbReference type="AlphaFoldDB" id="A0A953HV04"/>
<name>A0A953HV04_9BACT</name>
<feature type="chain" id="PRO_5036703081" description="ATP-binding protein" evidence="1">
    <location>
        <begin position="26"/>
        <end position="297"/>
    </location>
</feature>
<keyword evidence="3" id="KW-1185">Reference proteome</keyword>
<reference evidence="2" key="1">
    <citation type="submission" date="2021-06" db="EMBL/GenBank/DDBJ databases">
        <title>44 bacteria genomes isolated from Dapeng, Shenzhen.</title>
        <authorList>
            <person name="Zheng W."/>
            <person name="Yu S."/>
            <person name="Huang Y."/>
        </authorList>
    </citation>
    <scope>NUCLEOTIDE SEQUENCE</scope>
    <source>
        <strain evidence="2">DP5N28-2</strain>
    </source>
</reference>